<dbReference type="SUPFAM" id="SSF53822">
    <property type="entry name" value="Periplasmic binding protein-like I"/>
    <property type="match status" value="1"/>
</dbReference>
<comment type="similarity">
    <text evidence="2">Belongs to the bacterial solute-binding protein 2 family.</text>
</comment>
<dbReference type="InterPro" id="IPR006311">
    <property type="entry name" value="TAT_signal"/>
</dbReference>
<sequence>MTSSPVSGRRGFLLAGGALGAGTLLAGCTSNAPAGEKQDAAVSGGGDNAAPGKQVTIGFSAPAADHGWLAAMTTNARAQAEQYSDVTFNLTEGSNDVNQQIAHVETLVNQQVDVLVVLPKDGKALTNAARRAMDAGIPVVNVDRVFDSPEAYRAWIGGDNYGMGANAADFIAAELRRRGISDPVIAEIAGTDSLPLTQERSSGFRDGLSQHDLSVSRRVAADFTVESGQREAANLLQASDRIDAIWNHDDDQGIGVLAAIEAAGRDEFFLVGGAGSSTMMKHIQADNRVVKATVLYSPSMASSAVSLARLLAQGRGMAALAEHEIPRSMTTYSAVVTKANVEEYLDLGFSS</sequence>
<dbReference type="Proteomes" id="UP000569329">
    <property type="component" value="Unassembled WGS sequence"/>
</dbReference>
<name>A0A839E1S4_9PSEU</name>
<dbReference type="PROSITE" id="PS51318">
    <property type="entry name" value="TAT"/>
    <property type="match status" value="1"/>
</dbReference>
<dbReference type="Pfam" id="PF13407">
    <property type="entry name" value="Peripla_BP_4"/>
    <property type="match status" value="1"/>
</dbReference>
<dbReference type="GO" id="GO:0030246">
    <property type="term" value="F:carbohydrate binding"/>
    <property type="evidence" value="ECO:0007669"/>
    <property type="project" value="UniProtKB-ARBA"/>
</dbReference>
<reference evidence="6 7" key="1">
    <citation type="submission" date="2020-07" db="EMBL/GenBank/DDBJ databases">
        <title>Sequencing the genomes of 1000 actinobacteria strains.</title>
        <authorList>
            <person name="Klenk H.-P."/>
        </authorList>
    </citation>
    <scope>NUCLEOTIDE SEQUENCE [LARGE SCALE GENOMIC DNA]</scope>
    <source>
        <strain evidence="6 7">DSM 45975</strain>
    </source>
</reference>
<organism evidence="6 7">
    <name type="scientific">Halosaccharopolyspora lacisalsi</name>
    <dbReference type="NCBI Taxonomy" id="1000566"/>
    <lineage>
        <taxon>Bacteria</taxon>
        <taxon>Bacillati</taxon>
        <taxon>Actinomycetota</taxon>
        <taxon>Actinomycetes</taxon>
        <taxon>Pseudonocardiales</taxon>
        <taxon>Pseudonocardiaceae</taxon>
        <taxon>Halosaccharopolyspora</taxon>
    </lineage>
</organism>
<comment type="subcellular location">
    <subcellularLocation>
        <location evidence="1">Cell envelope</location>
    </subcellularLocation>
</comment>
<protein>
    <submittedName>
        <fullName evidence="6">Ribose transport system substrate-binding protein</fullName>
    </submittedName>
</protein>
<dbReference type="Gene3D" id="3.40.50.2300">
    <property type="match status" value="2"/>
</dbReference>
<comment type="caution">
    <text evidence="6">The sequence shown here is derived from an EMBL/GenBank/DDBJ whole genome shotgun (WGS) entry which is preliminary data.</text>
</comment>
<dbReference type="PANTHER" id="PTHR46847:SF1">
    <property type="entry name" value="D-ALLOSE-BINDING PERIPLASMIC PROTEIN-RELATED"/>
    <property type="match status" value="1"/>
</dbReference>
<dbReference type="GO" id="GO:0030313">
    <property type="term" value="C:cell envelope"/>
    <property type="evidence" value="ECO:0007669"/>
    <property type="project" value="UniProtKB-SubCell"/>
</dbReference>
<evidence type="ECO:0000256" key="3">
    <source>
        <dbReference type="ARBA" id="ARBA00022729"/>
    </source>
</evidence>
<evidence type="ECO:0000313" key="6">
    <source>
        <dbReference type="EMBL" id="MBA8824898.1"/>
    </source>
</evidence>
<evidence type="ECO:0000259" key="5">
    <source>
        <dbReference type="Pfam" id="PF13407"/>
    </source>
</evidence>
<dbReference type="RefSeq" id="WP_182544084.1">
    <property type="nucleotide sequence ID" value="NZ_JACGWZ010000002.1"/>
</dbReference>
<keyword evidence="3 4" id="KW-0732">Signal</keyword>
<dbReference type="InterPro" id="IPR025997">
    <property type="entry name" value="SBP_2_dom"/>
</dbReference>
<dbReference type="AlphaFoldDB" id="A0A839E1S4"/>
<keyword evidence="7" id="KW-1185">Reference proteome</keyword>
<feature type="domain" description="Periplasmic binding protein" evidence="5">
    <location>
        <begin position="57"/>
        <end position="315"/>
    </location>
</feature>
<evidence type="ECO:0000256" key="1">
    <source>
        <dbReference type="ARBA" id="ARBA00004196"/>
    </source>
</evidence>
<evidence type="ECO:0000313" key="7">
    <source>
        <dbReference type="Proteomes" id="UP000569329"/>
    </source>
</evidence>
<evidence type="ECO:0000256" key="4">
    <source>
        <dbReference type="SAM" id="SignalP"/>
    </source>
</evidence>
<dbReference type="InterPro" id="IPR028082">
    <property type="entry name" value="Peripla_BP_I"/>
</dbReference>
<feature type="chain" id="PRO_5039322708" evidence="4">
    <location>
        <begin position="27"/>
        <end position="351"/>
    </location>
</feature>
<feature type="signal peptide" evidence="4">
    <location>
        <begin position="1"/>
        <end position="26"/>
    </location>
</feature>
<evidence type="ECO:0000256" key="2">
    <source>
        <dbReference type="ARBA" id="ARBA00007639"/>
    </source>
</evidence>
<accession>A0A839E1S4</accession>
<dbReference type="EMBL" id="JACGWZ010000002">
    <property type="protein sequence ID" value="MBA8824898.1"/>
    <property type="molecule type" value="Genomic_DNA"/>
</dbReference>
<proteinExistence type="inferred from homology"/>
<dbReference type="PANTHER" id="PTHR46847">
    <property type="entry name" value="D-ALLOSE-BINDING PERIPLASMIC PROTEIN-RELATED"/>
    <property type="match status" value="1"/>
</dbReference>
<gene>
    <name evidence="6" type="ORF">FHX42_002245</name>
</gene>